<evidence type="ECO:0000313" key="9">
    <source>
        <dbReference type="EMBL" id="NYI79284.1"/>
    </source>
</evidence>
<feature type="domain" description="Major facilitator superfamily (MFS) profile" evidence="8">
    <location>
        <begin position="222"/>
        <end position="408"/>
    </location>
</feature>
<proteinExistence type="predicted"/>
<evidence type="ECO:0000256" key="6">
    <source>
        <dbReference type="ARBA" id="ARBA00023136"/>
    </source>
</evidence>
<dbReference type="PANTHER" id="PTHR23513">
    <property type="entry name" value="INTEGRAL MEMBRANE EFFLUX PROTEIN-RELATED"/>
    <property type="match status" value="1"/>
</dbReference>
<evidence type="ECO:0000256" key="4">
    <source>
        <dbReference type="ARBA" id="ARBA00022692"/>
    </source>
</evidence>
<evidence type="ECO:0000313" key="10">
    <source>
        <dbReference type="Proteomes" id="UP000564496"/>
    </source>
</evidence>
<protein>
    <submittedName>
        <fullName evidence="9">Putative MFS family arabinose efflux permease</fullName>
    </submittedName>
</protein>
<dbReference type="Proteomes" id="UP000564496">
    <property type="component" value="Unassembled WGS sequence"/>
</dbReference>
<evidence type="ECO:0000256" key="1">
    <source>
        <dbReference type="ARBA" id="ARBA00004651"/>
    </source>
</evidence>
<dbReference type="CDD" id="cd06173">
    <property type="entry name" value="MFS_MefA_like"/>
    <property type="match status" value="1"/>
</dbReference>
<evidence type="ECO:0000256" key="3">
    <source>
        <dbReference type="ARBA" id="ARBA00022475"/>
    </source>
</evidence>
<comment type="subcellular location">
    <subcellularLocation>
        <location evidence="1">Cell membrane</location>
        <topology evidence="1">Multi-pass membrane protein</topology>
    </subcellularLocation>
</comment>
<dbReference type="PROSITE" id="PS50850">
    <property type="entry name" value="MFS"/>
    <property type="match status" value="1"/>
</dbReference>
<dbReference type="PANTHER" id="PTHR23513:SF6">
    <property type="entry name" value="MAJOR FACILITATOR SUPERFAMILY ASSOCIATED DOMAIN-CONTAINING PROTEIN"/>
    <property type="match status" value="1"/>
</dbReference>
<keyword evidence="5 7" id="KW-1133">Transmembrane helix</keyword>
<feature type="transmembrane region" description="Helical" evidence="7">
    <location>
        <begin position="21"/>
        <end position="41"/>
    </location>
</feature>
<sequence>MSDEAMKIPAFVRYWTASTTGSFGTAVSVVAVQVLVVQVLVATPAEVGIVNAARVLPYAFLGLFAGVLVDRVRRKPLLVWSNAAQAVALLAIPVLWLADALTLVVVAAVLFVVGALSVLEIAARQSFLPRLVPKSALLSANARIDQGDTVAMTSGPAMGGGLVALIGAPFAVVADVLTCGFGAVMNARLRVEEPPLPRRPSTPRQVLEDIGVGVRYIYRHRTIAPHAISTHIWFIGNAMALTAFAPFALREMGLAALGYGVVMAFTGVGGLIGALIAVKAGFRLGAGGATLLGFTVAPVAWGASALAPPTAVGMVILAAAQVVAGFGMGVGNSNSLGYRQAVTPDALQGRMNATIRSANRTCAVVGALAGGLVAQLLGLRQALWVAVAIFVIAAVVVLGSPFRTARHE</sequence>
<dbReference type="GO" id="GO:0022857">
    <property type="term" value="F:transmembrane transporter activity"/>
    <property type="evidence" value="ECO:0007669"/>
    <property type="project" value="InterPro"/>
</dbReference>
<dbReference type="RefSeq" id="WP_179659613.1">
    <property type="nucleotide sequence ID" value="NZ_JACBZR010000001.1"/>
</dbReference>
<evidence type="ECO:0000256" key="2">
    <source>
        <dbReference type="ARBA" id="ARBA00022448"/>
    </source>
</evidence>
<comment type="caution">
    <text evidence="9">The sequence shown here is derived from an EMBL/GenBank/DDBJ whole genome shotgun (WGS) entry which is preliminary data.</text>
</comment>
<gene>
    <name evidence="9" type="ORF">BJ988_003932</name>
</gene>
<keyword evidence="3" id="KW-1003">Cell membrane</keyword>
<feature type="transmembrane region" description="Helical" evidence="7">
    <location>
        <begin position="255"/>
        <end position="277"/>
    </location>
</feature>
<reference evidence="9 10" key="1">
    <citation type="submission" date="2020-07" db="EMBL/GenBank/DDBJ databases">
        <title>Sequencing the genomes of 1000 actinobacteria strains.</title>
        <authorList>
            <person name="Klenk H.-P."/>
        </authorList>
    </citation>
    <scope>NUCLEOTIDE SEQUENCE [LARGE SCALE GENOMIC DNA]</scope>
    <source>
        <strain evidence="9 10">DSM 26487</strain>
    </source>
</reference>
<feature type="transmembrane region" description="Helical" evidence="7">
    <location>
        <begin position="310"/>
        <end position="330"/>
    </location>
</feature>
<dbReference type="InterPro" id="IPR010290">
    <property type="entry name" value="TM_effector"/>
</dbReference>
<dbReference type="InterPro" id="IPR036259">
    <property type="entry name" value="MFS_trans_sf"/>
</dbReference>
<dbReference type="InterPro" id="IPR020846">
    <property type="entry name" value="MFS_dom"/>
</dbReference>
<feature type="transmembrane region" description="Helical" evidence="7">
    <location>
        <begin position="383"/>
        <end position="402"/>
    </location>
</feature>
<feature type="transmembrane region" description="Helical" evidence="7">
    <location>
        <begin position="284"/>
        <end position="304"/>
    </location>
</feature>
<accession>A0A7Z0DQ01</accession>
<dbReference type="Gene3D" id="1.20.1250.20">
    <property type="entry name" value="MFS general substrate transporter like domains"/>
    <property type="match status" value="1"/>
</dbReference>
<dbReference type="Pfam" id="PF05977">
    <property type="entry name" value="MFS_3"/>
    <property type="match status" value="1"/>
</dbReference>
<dbReference type="EMBL" id="JACBZR010000001">
    <property type="protein sequence ID" value="NYI79284.1"/>
    <property type="molecule type" value="Genomic_DNA"/>
</dbReference>
<keyword evidence="2" id="KW-0813">Transport</keyword>
<feature type="transmembrane region" description="Helical" evidence="7">
    <location>
        <begin position="77"/>
        <end position="97"/>
    </location>
</feature>
<keyword evidence="6 7" id="KW-0472">Membrane</keyword>
<dbReference type="SUPFAM" id="SSF103473">
    <property type="entry name" value="MFS general substrate transporter"/>
    <property type="match status" value="1"/>
</dbReference>
<name>A0A7Z0DQ01_9ACTN</name>
<feature type="transmembrane region" description="Helical" evidence="7">
    <location>
        <begin position="358"/>
        <end position="377"/>
    </location>
</feature>
<evidence type="ECO:0000256" key="7">
    <source>
        <dbReference type="SAM" id="Phobius"/>
    </source>
</evidence>
<evidence type="ECO:0000256" key="5">
    <source>
        <dbReference type="ARBA" id="ARBA00022989"/>
    </source>
</evidence>
<keyword evidence="10" id="KW-1185">Reference proteome</keyword>
<keyword evidence="4 7" id="KW-0812">Transmembrane</keyword>
<dbReference type="GO" id="GO:0005886">
    <property type="term" value="C:plasma membrane"/>
    <property type="evidence" value="ECO:0007669"/>
    <property type="project" value="UniProtKB-SubCell"/>
</dbReference>
<organism evidence="9 10">
    <name type="scientific">Nocardioides panzhihuensis</name>
    <dbReference type="NCBI Taxonomy" id="860243"/>
    <lineage>
        <taxon>Bacteria</taxon>
        <taxon>Bacillati</taxon>
        <taxon>Actinomycetota</taxon>
        <taxon>Actinomycetes</taxon>
        <taxon>Propionibacteriales</taxon>
        <taxon>Nocardioidaceae</taxon>
        <taxon>Nocardioides</taxon>
    </lineage>
</organism>
<feature type="transmembrane region" description="Helical" evidence="7">
    <location>
        <begin position="47"/>
        <end position="70"/>
    </location>
</feature>
<evidence type="ECO:0000259" key="8">
    <source>
        <dbReference type="PROSITE" id="PS50850"/>
    </source>
</evidence>
<feature type="transmembrane region" description="Helical" evidence="7">
    <location>
        <begin position="228"/>
        <end position="249"/>
    </location>
</feature>
<dbReference type="AlphaFoldDB" id="A0A7Z0DQ01"/>
<feature type="transmembrane region" description="Helical" evidence="7">
    <location>
        <begin position="103"/>
        <end position="123"/>
    </location>
</feature>